<keyword evidence="3" id="KW-1185">Reference proteome</keyword>
<dbReference type="EMBL" id="FNKM01000002">
    <property type="protein sequence ID" value="SDQ70097.1"/>
    <property type="molecule type" value="Genomic_DNA"/>
</dbReference>
<evidence type="ECO:0000313" key="3">
    <source>
        <dbReference type="Proteomes" id="UP000198740"/>
    </source>
</evidence>
<evidence type="ECO:0000256" key="1">
    <source>
        <dbReference type="SAM" id="MobiDB-lite"/>
    </source>
</evidence>
<reference evidence="2 3" key="1">
    <citation type="submission" date="2016-10" db="EMBL/GenBank/DDBJ databases">
        <authorList>
            <person name="Varghese N."/>
            <person name="Submissions S."/>
        </authorList>
    </citation>
    <scope>NUCLEOTIDE SEQUENCE [LARGE SCALE GENOMIC DNA]</scope>
    <source>
        <strain evidence="2 3">BS2976</strain>
    </source>
</reference>
<evidence type="ECO:0008006" key="4">
    <source>
        <dbReference type="Google" id="ProtNLM"/>
    </source>
</evidence>
<feature type="region of interest" description="Disordered" evidence="1">
    <location>
        <begin position="1"/>
        <end position="37"/>
    </location>
</feature>
<name>A0ABY0TEB4_9PSED</name>
<proteinExistence type="predicted"/>
<organism evidence="2 3">
    <name type="scientific">Pseudomonas grimontii</name>
    <dbReference type="NCBI Taxonomy" id="129847"/>
    <lineage>
        <taxon>Bacteria</taxon>
        <taxon>Pseudomonadati</taxon>
        <taxon>Pseudomonadota</taxon>
        <taxon>Gammaproteobacteria</taxon>
        <taxon>Pseudomonadales</taxon>
        <taxon>Pseudomonadaceae</taxon>
        <taxon>Pseudomonas</taxon>
    </lineage>
</organism>
<feature type="compositionally biased region" description="Basic and acidic residues" evidence="1">
    <location>
        <begin position="18"/>
        <end position="33"/>
    </location>
</feature>
<comment type="caution">
    <text evidence="2">The sequence shown here is derived from an EMBL/GenBank/DDBJ whole genome shotgun (WGS) entry which is preliminary data.</text>
</comment>
<protein>
    <recommendedName>
        <fullName evidence="4">Transposase</fullName>
    </recommendedName>
</protein>
<sequence length="188" mass="21316">MLADQRASYGNGTVRSGRHADTHQSSHSPDRYRPRNGLQTYEPARERLSASGEAHRQQCAWGSGRLGISRNFELDTGAYRGPRPGGCMTNRVANKAILQPFSVLRKVGFSSRWMQRFERHRTQQKCLNRVVLVMRWADGTWCALSVPNEAPRAVIVDERQQIDAYEDARSCLDGDFLPLLSLRWEANA</sequence>
<gene>
    <name evidence="2" type="ORF">SAMN04490186_1583</name>
</gene>
<accession>A0ABY0TEB4</accession>
<evidence type="ECO:0000313" key="2">
    <source>
        <dbReference type="EMBL" id="SDQ70097.1"/>
    </source>
</evidence>
<dbReference type="Proteomes" id="UP000198740">
    <property type="component" value="Unassembled WGS sequence"/>
</dbReference>